<accession>A0A1F7WZQ8</accession>
<evidence type="ECO:0000256" key="1">
    <source>
        <dbReference type="SAM" id="MobiDB-lite"/>
    </source>
</evidence>
<reference evidence="2 3" key="1">
    <citation type="journal article" date="2016" name="Nat. Commun.">
        <title>Thousands of microbial genomes shed light on interconnected biogeochemical processes in an aquifer system.</title>
        <authorList>
            <person name="Anantharaman K."/>
            <person name="Brown C.T."/>
            <person name="Hug L.A."/>
            <person name="Sharon I."/>
            <person name="Castelle C.J."/>
            <person name="Probst A.J."/>
            <person name="Thomas B.C."/>
            <person name="Singh A."/>
            <person name="Wilkins M.J."/>
            <person name="Karaoz U."/>
            <person name="Brodie E.L."/>
            <person name="Williams K.H."/>
            <person name="Hubbard S.S."/>
            <person name="Banfield J.F."/>
        </authorList>
    </citation>
    <scope>NUCLEOTIDE SEQUENCE [LARGE SCALE GENOMIC DNA]</scope>
</reference>
<protein>
    <recommendedName>
        <fullName evidence="4">Phage head morphogenesis domain-containing protein</fullName>
    </recommendedName>
</protein>
<dbReference type="AlphaFoldDB" id="A0A1F7WZQ8"/>
<dbReference type="STRING" id="1817813.A2008_12375"/>
<evidence type="ECO:0000313" key="3">
    <source>
        <dbReference type="Proteomes" id="UP000178735"/>
    </source>
</evidence>
<dbReference type="EMBL" id="MGFH01000017">
    <property type="protein sequence ID" value="OGM08352.1"/>
    <property type="molecule type" value="Genomic_DNA"/>
</dbReference>
<proteinExistence type="predicted"/>
<dbReference type="Proteomes" id="UP000178735">
    <property type="component" value="Unassembled WGS sequence"/>
</dbReference>
<name>A0A1F7WZQ8_9BACT</name>
<evidence type="ECO:0000313" key="2">
    <source>
        <dbReference type="EMBL" id="OGM08352.1"/>
    </source>
</evidence>
<feature type="region of interest" description="Disordered" evidence="1">
    <location>
        <begin position="377"/>
        <end position="396"/>
    </location>
</feature>
<gene>
    <name evidence="2" type="ORF">A2008_12375</name>
</gene>
<comment type="caution">
    <text evidence="2">The sequence shown here is derived from an EMBL/GenBank/DDBJ whole genome shotgun (WGS) entry which is preliminary data.</text>
</comment>
<sequence>MNKKQVKSALVELVDSWSVEYQRNARPVVKEILRLIDAGVPVSKAINQAMNKFDFAGANKAALENSLFMAAAKGYGILPEIVAEPSKAAIIGKLNKMPWAPDGMNLSKRLHKLDRETRSIINDTIKQAMKEGANVVKLSRELFDGYGYGNQINEADLPKYLKELRSASRRLANTVNDQNADKEFQKLIRDAERKSGGSAGVKTRALNAAYKQLLNAAESRKPKAVEKAAWVATQEKARYHAERIARTEIAKAWADGFLADKLADEDVIGFKWRLSTAHKFYDICDFHATANLYGLGSGVYPRDKMPPQPAHPHCTCHLSEVYDGEFDGLTRKKSIDASGQKFFDDLSDAERKALLGAGGAEQWSRGEKKWQNSLINWSGHENPASRFKKSDFKTNE</sequence>
<evidence type="ECO:0008006" key="4">
    <source>
        <dbReference type="Google" id="ProtNLM"/>
    </source>
</evidence>
<organism evidence="2 3">
    <name type="scientific">Candidatus Wallbacteria bacterium GWC2_49_35</name>
    <dbReference type="NCBI Taxonomy" id="1817813"/>
    <lineage>
        <taxon>Bacteria</taxon>
        <taxon>Candidatus Walliibacteriota</taxon>
    </lineage>
</organism>